<proteinExistence type="predicted"/>
<dbReference type="EMBL" id="VSSQ01077733">
    <property type="protein sequence ID" value="MPN27737.1"/>
    <property type="molecule type" value="Genomic_DNA"/>
</dbReference>
<comment type="caution">
    <text evidence="1">The sequence shown here is derived from an EMBL/GenBank/DDBJ whole genome shotgun (WGS) entry which is preliminary data.</text>
</comment>
<dbReference type="AlphaFoldDB" id="A0A645GLI2"/>
<gene>
    <name evidence="1" type="ORF">SDC9_175171</name>
</gene>
<protein>
    <submittedName>
        <fullName evidence="1">Uncharacterized protein</fullName>
    </submittedName>
</protein>
<reference evidence="1" key="1">
    <citation type="submission" date="2019-08" db="EMBL/GenBank/DDBJ databases">
        <authorList>
            <person name="Kucharzyk K."/>
            <person name="Murdoch R.W."/>
            <person name="Higgins S."/>
            <person name="Loffler F."/>
        </authorList>
    </citation>
    <scope>NUCLEOTIDE SEQUENCE</scope>
</reference>
<evidence type="ECO:0000313" key="1">
    <source>
        <dbReference type="EMBL" id="MPN27737.1"/>
    </source>
</evidence>
<organism evidence="1">
    <name type="scientific">bioreactor metagenome</name>
    <dbReference type="NCBI Taxonomy" id="1076179"/>
    <lineage>
        <taxon>unclassified sequences</taxon>
        <taxon>metagenomes</taxon>
        <taxon>ecological metagenomes</taxon>
    </lineage>
</organism>
<accession>A0A645GLI2</accession>
<name>A0A645GLI2_9ZZZZ</name>
<sequence>MVVTGAPQAKYLDIQAEKPEFGKNCAKVAGKRVKELAKMMGITPAIFTRSGMWVLCPPYILRPTTLFAYWTGILRCPSVTATTATVATMMPMRSKITAIIDMVPTCTYS</sequence>